<feature type="domain" description="Saposin B-type" evidence="3">
    <location>
        <begin position="23"/>
        <end position="100"/>
    </location>
</feature>
<keyword evidence="2" id="KW-0732">Signal</keyword>
<dbReference type="SMART" id="SM00741">
    <property type="entry name" value="SapB"/>
    <property type="match status" value="1"/>
</dbReference>
<dbReference type="Proteomes" id="UP001175271">
    <property type="component" value="Unassembled WGS sequence"/>
</dbReference>
<keyword evidence="1" id="KW-1015">Disulfide bond</keyword>
<evidence type="ECO:0000256" key="1">
    <source>
        <dbReference type="ARBA" id="ARBA00023157"/>
    </source>
</evidence>
<comment type="caution">
    <text evidence="4">The sequence shown here is derived from an EMBL/GenBank/DDBJ whole genome shotgun (WGS) entry which is preliminary data.</text>
</comment>
<organism evidence="4 5">
    <name type="scientific">Steinernema hermaphroditum</name>
    <dbReference type="NCBI Taxonomy" id="289476"/>
    <lineage>
        <taxon>Eukaryota</taxon>
        <taxon>Metazoa</taxon>
        <taxon>Ecdysozoa</taxon>
        <taxon>Nematoda</taxon>
        <taxon>Chromadorea</taxon>
        <taxon>Rhabditida</taxon>
        <taxon>Tylenchina</taxon>
        <taxon>Panagrolaimomorpha</taxon>
        <taxon>Strongyloidoidea</taxon>
        <taxon>Steinernematidae</taxon>
        <taxon>Steinernema</taxon>
    </lineage>
</organism>
<protein>
    <recommendedName>
        <fullName evidence="3">Saposin B-type domain-containing protein</fullName>
    </recommendedName>
</protein>
<keyword evidence="5" id="KW-1185">Reference proteome</keyword>
<proteinExistence type="predicted"/>
<name>A0AA39HKR1_9BILA</name>
<dbReference type="SUPFAM" id="SSF47862">
    <property type="entry name" value="Saposin"/>
    <property type="match status" value="1"/>
</dbReference>
<accession>A0AA39HKR1</accession>
<dbReference type="PROSITE" id="PS50015">
    <property type="entry name" value="SAP_B"/>
    <property type="match status" value="1"/>
</dbReference>
<gene>
    <name evidence="4" type="ORF">QR680_018581</name>
</gene>
<reference evidence="4" key="1">
    <citation type="submission" date="2023-06" db="EMBL/GenBank/DDBJ databases">
        <title>Genomic analysis of the entomopathogenic nematode Steinernema hermaphroditum.</title>
        <authorList>
            <person name="Schwarz E.M."/>
            <person name="Heppert J.K."/>
            <person name="Baniya A."/>
            <person name="Schwartz H.T."/>
            <person name="Tan C.-H."/>
            <person name="Antoshechkin I."/>
            <person name="Sternberg P.W."/>
            <person name="Goodrich-Blair H."/>
            <person name="Dillman A.R."/>
        </authorList>
    </citation>
    <scope>NUCLEOTIDE SEQUENCE</scope>
    <source>
        <strain evidence="4">PS9179</strain>
        <tissue evidence="4">Whole animal</tissue>
    </source>
</reference>
<evidence type="ECO:0000256" key="2">
    <source>
        <dbReference type="SAM" id="SignalP"/>
    </source>
</evidence>
<evidence type="ECO:0000313" key="5">
    <source>
        <dbReference type="Proteomes" id="UP001175271"/>
    </source>
</evidence>
<dbReference type="EMBL" id="JAUCMV010000004">
    <property type="protein sequence ID" value="KAK0406452.1"/>
    <property type="molecule type" value="Genomic_DNA"/>
</dbReference>
<evidence type="ECO:0000313" key="4">
    <source>
        <dbReference type="EMBL" id="KAK0406452.1"/>
    </source>
</evidence>
<dbReference type="Gene3D" id="1.10.225.10">
    <property type="entry name" value="Saposin-like"/>
    <property type="match status" value="1"/>
</dbReference>
<feature type="chain" id="PRO_5041271573" description="Saposin B-type domain-containing protein" evidence="2">
    <location>
        <begin position="23"/>
        <end position="100"/>
    </location>
</feature>
<dbReference type="InterPro" id="IPR011001">
    <property type="entry name" value="Saposin-like"/>
</dbReference>
<feature type="signal peptide" evidence="2">
    <location>
        <begin position="1"/>
        <end position="22"/>
    </location>
</feature>
<dbReference type="AlphaFoldDB" id="A0AA39HKR1"/>
<sequence length="100" mass="11327">MPNMRVLLSAALLIIFFSFAAANVDLCQTCQDLVKEAENAMDYSDTWLKEHIDDICGKLEVIGAKDYCLRTLKKLIEKLDELIKNKCDPKKACEQINLCS</sequence>
<dbReference type="InterPro" id="IPR008139">
    <property type="entry name" value="SaposinB_dom"/>
</dbReference>
<evidence type="ECO:0000259" key="3">
    <source>
        <dbReference type="PROSITE" id="PS50015"/>
    </source>
</evidence>